<evidence type="ECO:0000256" key="1">
    <source>
        <dbReference type="SAM" id="Coils"/>
    </source>
</evidence>
<dbReference type="AlphaFoldDB" id="A0AA40A7N9"/>
<feature type="coiled-coil region" evidence="1">
    <location>
        <begin position="27"/>
        <end position="54"/>
    </location>
</feature>
<dbReference type="Proteomes" id="UP001172102">
    <property type="component" value="Unassembled WGS sequence"/>
</dbReference>
<proteinExistence type="predicted"/>
<protein>
    <submittedName>
        <fullName evidence="2">Uncharacterized protein</fullName>
    </submittedName>
</protein>
<sequence length="79" mass="8341">MAEVAALGTAAAIAQFISIAYKTISMAKELSKSADGLTETNAELRNIANAVEEKCTLLLSDTAFVKPGSPFSDVLKKYT</sequence>
<evidence type="ECO:0000313" key="3">
    <source>
        <dbReference type="Proteomes" id="UP001172102"/>
    </source>
</evidence>
<evidence type="ECO:0000313" key="2">
    <source>
        <dbReference type="EMBL" id="KAK0710650.1"/>
    </source>
</evidence>
<keyword evidence="1" id="KW-0175">Coiled coil</keyword>
<dbReference type="EMBL" id="JAUKUA010000005">
    <property type="protein sequence ID" value="KAK0710650.1"/>
    <property type="molecule type" value="Genomic_DNA"/>
</dbReference>
<organism evidence="2 3">
    <name type="scientific">Lasiosphaeris hirsuta</name>
    <dbReference type="NCBI Taxonomy" id="260670"/>
    <lineage>
        <taxon>Eukaryota</taxon>
        <taxon>Fungi</taxon>
        <taxon>Dikarya</taxon>
        <taxon>Ascomycota</taxon>
        <taxon>Pezizomycotina</taxon>
        <taxon>Sordariomycetes</taxon>
        <taxon>Sordariomycetidae</taxon>
        <taxon>Sordariales</taxon>
        <taxon>Lasiosphaeriaceae</taxon>
        <taxon>Lasiosphaeris</taxon>
    </lineage>
</organism>
<reference evidence="2" key="1">
    <citation type="submission" date="2023-06" db="EMBL/GenBank/DDBJ databases">
        <title>Genome-scale phylogeny and comparative genomics of the fungal order Sordariales.</title>
        <authorList>
            <consortium name="Lawrence Berkeley National Laboratory"/>
            <person name="Hensen N."/>
            <person name="Bonometti L."/>
            <person name="Westerberg I."/>
            <person name="Brannstrom I.O."/>
            <person name="Guillou S."/>
            <person name="Cros-Aarteil S."/>
            <person name="Calhoun S."/>
            <person name="Haridas S."/>
            <person name="Kuo A."/>
            <person name="Mondo S."/>
            <person name="Pangilinan J."/>
            <person name="Riley R."/>
            <person name="Labutti K."/>
            <person name="Andreopoulos B."/>
            <person name="Lipzen A."/>
            <person name="Chen C."/>
            <person name="Yanf M."/>
            <person name="Daum C."/>
            <person name="Ng V."/>
            <person name="Clum A."/>
            <person name="Steindorff A."/>
            <person name="Ohm R."/>
            <person name="Martin F."/>
            <person name="Silar P."/>
            <person name="Natvig D."/>
            <person name="Lalanne C."/>
            <person name="Gautier V."/>
            <person name="Ament-Velasquez S.L."/>
            <person name="Kruys A."/>
            <person name="Hutchinson M.I."/>
            <person name="Powell A.J."/>
            <person name="Barry K."/>
            <person name="Miller A.N."/>
            <person name="Grigoriev I.V."/>
            <person name="Debuchy R."/>
            <person name="Gladieux P."/>
            <person name="Thoren M.H."/>
            <person name="Johannesson H."/>
        </authorList>
    </citation>
    <scope>NUCLEOTIDE SEQUENCE</scope>
    <source>
        <strain evidence="2">SMH4607-1</strain>
    </source>
</reference>
<comment type="caution">
    <text evidence="2">The sequence shown here is derived from an EMBL/GenBank/DDBJ whole genome shotgun (WGS) entry which is preliminary data.</text>
</comment>
<name>A0AA40A7N9_9PEZI</name>
<gene>
    <name evidence="2" type="ORF">B0H67DRAFT_583134</name>
</gene>
<keyword evidence="3" id="KW-1185">Reference proteome</keyword>
<accession>A0AA40A7N9</accession>